<dbReference type="EMBL" id="JAUOZS010000001">
    <property type="protein sequence ID" value="MDT8901681.1"/>
    <property type="molecule type" value="Genomic_DNA"/>
</dbReference>
<comment type="caution">
    <text evidence="1">The sequence shown here is derived from an EMBL/GenBank/DDBJ whole genome shotgun (WGS) entry which is preliminary data.</text>
</comment>
<sequence>MSQCCSSCAPGRICPDGQRYATKQMALPPKKAVIACEGACIKGEVARSAANLLAYRLKAENAVRICLGDAATGDSGMTELVRRAPEVIAIEGCPLCCGLTVLRSRIPNLAATVIDASKLYSFDREANFEIFDLPREQIDKYAGIVAEHAAGKCFANN</sequence>
<dbReference type="Proteomes" id="UP001254848">
    <property type="component" value="Unassembled WGS sequence"/>
</dbReference>
<name>A0ABU3NXZ3_9FIRM</name>
<evidence type="ECO:0000313" key="1">
    <source>
        <dbReference type="EMBL" id="MDT8901681.1"/>
    </source>
</evidence>
<gene>
    <name evidence="1" type="ORF">Q4T40_10540</name>
</gene>
<dbReference type="InterPro" id="IPR014958">
    <property type="entry name" value="DGC"/>
</dbReference>
<organism evidence="1 2">
    <name type="scientific">Anaeroselena agilis</name>
    <dbReference type="NCBI Taxonomy" id="3063788"/>
    <lineage>
        <taxon>Bacteria</taxon>
        <taxon>Bacillati</taxon>
        <taxon>Bacillota</taxon>
        <taxon>Negativicutes</taxon>
        <taxon>Acetonemataceae</taxon>
        <taxon>Anaeroselena</taxon>
    </lineage>
</organism>
<dbReference type="RefSeq" id="WP_413780185.1">
    <property type="nucleotide sequence ID" value="NZ_JAUOZS010000001.1"/>
</dbReference>
<keyword evidence="2" id="KW-1185">Reference proteome</keyword>
<dbReference type="Pfam" id="PF08859">
    <property type="entry name" value="DGC"/>
    <property type="match status" value="1"/>
</dbReference>
<proteinExistence type="predicted"/>
<evidence type="ECO:0000313" key="2">
    <source>
        <dbReference type="Proteomes" id="UP001254848"/>
    </source>
</evidence>
<protein>
    <submittedName>
        <fullName evidence="1">Zinc-binding protein</fullName>
    </submittedName>
</protein>
<accession>A0ABU3NXZ3</accession>
<reference evidence="1 2" key="1">
    <citation type="submission" date="2023-07" db="EMBL/GenBank/DDBJ databases">
        <title>The novel representative of Negativicutes class, Anaeroselena agilis gen. nov. sp. nov.</title>
        <authorList>
            <person name="Prokofeva M.I."/>
            <person name="Elcheninov A.G."/>
            <person name="Klyukina A."/>
            <person name="Kublanov I.V."/>
            <person name="Frolov E.N."/>
            <person name="Podosokorskaya O.A."/>
        </authorList>
    </citation>
    <scope>NUCLEOTIDE SEQUENCE [LARGE SCALE GENOMIC DNA]</scope>
    <source>
        <strain evidence="1 2">4137-cl</strain>
    </source>
</reference>